<evidence type="ECO:0000313" key="2">
    <source>
        <dbReference type="Proteomes" id="UP000663866"/>
    </source>
</evidence>
<dbReference type="EMBL" id="CAJOBG010075837">
    <property type="protein sequence ID" value="CAF4612975.1"/>
    <property type="molecule type" value="Genomic_DNA"/>
</dbReference>
<name>A0A821CXJ8_9BILA</name>
<gene>
    <name evidence="1" type="ORF">OVN521_LOCUS45615</name>
</gene>
<sequence>MANEKLLKRKSKLIQIEPKAVEIIKNCNLNHYENLPLPSKVDTVTKIPEPKVKIILMGGLD</sequence>
<dbReference type="AlphaFoldDB" id="A0A821CXJ8"/>
<comment type="caution">
    <text evidence="1">The sequence shown here is derived from an EMBL/GenBank/DDBJ whole genome shotgun (WGS) entry which is preliminary data.</text>
</comment>
<dbReference type="Proteomes" id="UP000663866">
    <property type="component" value="Unassembled WGS sequence"/>
</dbReference>
<accession>A0A821CXJ8</accession>
<organism evidence="1 2">
    <name type="scientific">Rotaria magnacalcarata</name>
    <dbReference type="NCBI Taxonomy" id="392030"/>
    <lineage>
        <taxon>Eukaryota</taxon>
        <taxon>Metazoa</taxon>
        <taxon>Spiralia</taxon>
        <taxon>Gnathifera</taxon>
        <taxon>Rotifera</taxon>
        <taxon>Eurotatoria</taxon>
        <taxon>Bdelloidea</taxon>
        <taxon>Philodinida</taxon>
        <taxon>Philodinidae</taxon>
        <taxon>Rotaria</taxon>
    </lineage>
</organism>
<protein>
    <submittedName>
        <fullName evidence="1">Uncharacterized protein</fullName>
    </submittedName>
</protein>
<evidence type="ECO:0000313" key="1">
    <source>
        <dbReference type="EMBL" id="CAF4612975.1"/>
    </source>
</evidence>
<reference evidence="1" key="1">
    <citation type="submission" date="2021-02" db="EMBL/GenBank/DDBJ databases">
        <authorList>
            <person name="Nowell W R."/>
        </authorList>
    </citation>
    <scope>NUCLEOTIDE SEQUENCE</scope>
</reference>
<feature type="non-terminal residue" evidence="1">
    <location>
        <position position="1"/>
    </location>
</feature>
<proteinExistence type="predicted"/>
<keyword evidence="2" id="KW-1185">Reference proteome</keyword>